<dbReference type="OMA" id="MERIRYD"/>
<dbReference type="OrthoDB" id="2423701at2759"/>
<dbReference type="EMBL" id="CP090163">
    <property type="protein sequence ID" value="UJO11924.1"/>
    <property type="molecule type" value="Genomic_DNA"/>
</dbReference>
<dbReference type="GeneID" id="71982047"/>
<name>A0A9Q8P3L4_PASFU</name>
<evidence type="ECO:0000259" key="1">
    <source>
        <dbReference type="Pfam" id="PF14737"/>
    </source>
</evidence>
<feature type="domain" description="DUF4470" evidence="1">
    <location>
        <begin position="67"/>
        <end position="135"/>
    </location>
</feature>
<dbReference type="Pfam" id="PF14737">
    <property type="entry name" value="DUF4470"/>
    <property type="match status" value="1"/>
</dbReference>
<dbReference type="AlphaFoldDB" id="A0A9Q8P3L4"/>
<evidence type="ECO:0000313" key="2">
    <source>
        <dbReference type="EMBL" id="UJO11924.1"/>
    </source>
</evidence>
<dbReference type="InterPro" id="IPR027974">
    <property type="entry name" value="DUF4470"/>
</dbReference>
<evidence type="ECO:0000313" key="3">
    <source>
        <dbReference type="Proteomes" id="UP000756132"/>
    </source>
</evidence>
<sequence length="717" mass="81656">MSLEEETSALRRAALAGAQSCQDVERDAITARLIHELPRCKPQIRNVPEYFVVGHDVPESVYDRRLLTTGRDTISFLLAEIGDTRHLHATLIFLGIGDGPEEKANNKRFHFTICDHKPAVIARDIITLLLIDKLSGLLDDHDRYTDSFTRPNLYYLYLSPIIPKPSFDQLQETIKALLGMLEGREMLPSWLEVPQSYRPSLVKVLKEWQHEAETEYPTARVRKEAVRNRTNERLQAEAMRAQYGHNLNHPVSKGLEKEDAFYRKTGVLLMHWIGHDQLHTEELRSAYDRFDPAHPDELNIDFLDMIDAQWQTNPVFVDLEWQRNREASHTDLSNIGHDPFGFSLQLEEIPVFQTKREGLLQVVATWFHLVATSFQNIKSRLEIEACVGDVNAVLEQIKYGTMGRRITPATTTPSDVDVMSSSGGMCDTNQCPQMYDRIHLSNIPDYIGGTLSTFLHAVPMLYPDKTSYVTANCLRNPIRFKDHTHFNNECIALSDPKALEKVFHETISTTFSNLLPRAQLETWLFRLFLRLAVLKQREMRTQTLVYSPLNMSIFLRLCGHLHSIGYPAHWLSGVLDDIVSGKIETTARPPKSEPLMMAEVKANLSAIEQSPAPFVAEMATLLSLWRFFLPFGVLSHHIPDTHSIHTFQATFPNMQDFVAESPSFILVLLNTTLVPKEAEMNLRPYLLSDETGSNGPEHVKAREEGLDVITTWTLEQG</sequence>
<dbReference type="RefSeq" id="XP_047756290.1">
    <property type="nucleotide sequence ID" value="XM_047901317.1"/>
</dbReference>
<dbReference type="KEGG" id="ffu:CLAFUR5_02169"/>
<accession>A0A9Q8P3L4</accession>
<proteinExistence type="predicted"/>
<reference evidence="2" key="2">
    <citation type="journal article" date="2022" name="Microb. Genom.">
        <title>A chromosome-scale genome assembly of the tomato pathogen Cladosporium fulvum reveals a compartmentalized genome architecture and the presence of a dispensable chromosome.</title>
        <authorList>
            <person name="Zaccaron A.Z."/>
            <person name="Chen L.H."/>
            <person name="Samaras A."/>
            <person name="Stergiopoulos I."/>
        </authorList>
    </citation>
    <scope>NUCLEOTIDE SEQUENCE</scope>
    <source>
        <strain evidence="2">Race5_Kim</strain>
    </source>
</reference>
<organism evidence="2 3">
    <name type="scientific">Passalora fulva</name>
    <name type="common">Tomato leaf mold</name>
    <name type="synonym">Cladosporium fulvum</name>
    <dbReference type="NCBI Taxonomy" id="5499"/>
    <lineage>
        <taxon>Eukaryota</taxon>
        <taxon>Fungi</taxon>
        <taxon>Dikarya</taxon>
        <taxon>Ascomycota</taxon>
        <taxon>Pezizomycotina</taxon>
        <taxon>Dothideomycetes</taxon>
        <taxon>Dothideomycetidae</taxon>
        <taxon>Mycosphaerellales</taxon>
        <taxon>Mycosphaerellaceae</taxon>
        <taxon>Fulvia</taxon>
    </lineage>
</organism>
<reference evidence="2" key="1">
    <citation type="submission" date="2021-12" db="EMBL/GenBank/DDBJ databases">
        <authorList>
            <person name="Zaccaron A."/>
            <person name="Stergiopoulos I."/>
        </authorList>
    </citation>
    <scope>NUCLEOTIDE SEQUENCE</scope>
    <source>
        <strain evidence="2">Race5_Kim</strain>
    </source>
</reference>
<protein>
    <recommendedName>
        <fullName evidence="1">DUF4470 domain-containing protein</fullName>
    </recommendedName>
</protein>
<keyword evidence="3" id="KW-1185">Reference proteome</keyword>
<gene>
    <name evidence="2" type="ORF">CLAFUR5_02169</name>
</gene>
<dbReference type="Proteomes" id="UP000756132">
    <property type="component" value="Chromosome 1"/>
</dbReference>